<proteinExistence type="predicted"/>
<name>A0A4U6XT06_9PEZI</name>
<comment type="caution">
    <text evidence="1">The sequence shown here is derived from an EMBL/GenBank/DDBJ whole genome shotgun (WGS) entry which is preliminary data.</text>
</comment>
<protein>
    <submittedName>
        <fullName evidence="1">Uncharacterized protein</fullName>
    </submittedName>
</protein>
<dbReference type="OrthoDB" id="4823388at2759"/>
<evidence type="ECO:0000313" key="1">
    <source>
        <dbReference type="EMBL" id="TKW59050.1"/>
    </source>
</evidence>
<dbReference type="AlphaFoldDB" id="A0A4U6XT06"/>
<evidence type="ECO:0000313" key="2">
    <source>
        <dbReference type="Proteomes" id="UP000310108"/>
    </source>
</evidence>
<reference evidence="1 2" key="1">
    <citation type="journal article" date="2019" name="PLoS ONE">
        <title>Comparative genome analysis indicates high evolutionary potential of pathogenicity genes in Colletotrichum tanaceti.</title>
        <authorList>
            <person name="Lelwala R.V."/>
            <person name="Korhonen P.K."/>
            <person name="Young N.D."/>
            <person name="Scott J.B."/>
            <person name="Ades P.A."/>
            <person name="Gasser R.B."/>
            <person name="Taylor P.W.J."/>
        </authorList>
    </citation>
    <scope>NUCLEOTIDE SEQUENCE [LARGE SCALE GENOMIC DNA]</scope>
    <source>
        <strain evidence="1">BRIP57314</strain>
    </source>
</reference>
<sequence>MGDTHYPLPFFATSDLLPAPLPTPGAIAASQDVLQDYSGRRVVRVGMHFVVKYGAAVNLTEGENMLFIKQFSKISTPAVYAIYSLQPKGDKSPTNYVVTENIVTGEISPLRAL</sequence>
<gene>
    <name evidence="1" type="ORF">CTA1_13374</name>
</gene>
<dbReference type="Proteomes" id="UP000310108">
    <property type="component" value="Unassembled WGS sequence"/>
</dbReference>
<dbReference type="STRING" id="1306861.A0A4U6XT06"/>
<dbReference type="EMBL" id="PJEX01000014">
    <property type="protein sequence ID" value="TKW59050.1"/>
    <property type="molecule type" value="Genomic_DNA"/>
</dbReference>
<organism evidence="1 2">
    <name type="scientific">Colletotrichum tanaceti</name>
    <dbReference type="NCBI Taxonomy" id="1306861"/>
    <lineage>
        <taxon>Eukaryota</taxon>
        <taxon>Fungi</taxon>
        <taxon>Dikarya</taxon>
        <taxon>Ascomycota</taxon>
        <taxon>Pezizomycotina</taxon>
        <taxon>Sordariomycetes</taxon>
        <taxon>Hypocreomycetidae</taxon>
        <taxon>Glomerellales</taxon>
        <taxon>Glomerellaceae</taxon>
        <taxon>Colletotrichum</taxon>
        <taxon>Colletotrichum destructivum species complex</taxon>
    </lineage>
</organism>
<accession>A0A4U6XT06</accession>
<keyword evidence="2" id="KW-1185">Reference proteome</keyword>